<keyword evidence="4" id="KW-1185">Reference proteome</keyword>
<dbReference type="STRING" id="1408189.CLAC_12195"/>
<dbReference type="Proteomes" id="UP000058446">
    <property type="component" value="Chromosome"/>
</dbReference>
<name>A0A0K2H3N4_9CORY</name>
<evidence type="ECO:0000259" key="2">
    <source>
        <dbReference type="Pfam" id="PF01557"/>
    </source>
</evidence>
<dbReference type="PANTHER" id="PTHR11820">
    <property type="entry name" value="ACYLPYRUVASE"/>
    <property type="match status" value="1"/>
</dbReference>
<dbReference type="InterPro" id="IPR011234">
    <property type="entry name" value="Fumarylacetoacetase-like_C"/>
</dbReference>
<accession>A0A0K2H3N4</accession>
<dbReference type="GO" id="GO:0016853">
    <property type="term" value="F:isomerase activity"/>
    <property type="evidence" value="ECO:0007669"/>
    <property type="project" value="UniProtKB-KW"/>
</dbReference>
<dbReference type="Pfam" id="PF01557">
    <property type="entry name" value="FAA_hydrolase"/>
    <property type="match status" value="1"/>
</dbReference>
<feature type="domain" description="Fumarylacetoacetase-like C-terminal" evidence="2">
    <location>
        <begin position="74"/>
        <end position="278"/>
    </location>
</feature>
<dbReference type="Gene3D" id="3.90.850.10">
    <property type="entry name" value="Fumarylacetoacetase-like, C-terminal domain"/>
    <property type="match status" value="1"/>
</dbReference>
<proteinExistence type="predicted"/>
<dbReference type="PATRIC" id="fig|1408189.4.peg.2456"/>
<dbReference type="AlphaFoldDB" id="A0A0K2H3N4"/>
<dbReference type="EMBL" id="CP006841">
    <property type="protein sequence ID" value="ALA68306.1"/>
    <property type="molecule type" value="Genomic_DNA"/>
</dbReference>
<dbReference type="GO" id="GO:0019752">
    <property type="term" value="P:carboxylic acid metabolic process"/>
    <property type="evidence" value="ECO:0007669"/>
    <property type="project" value="UniProtKB-ARBA"/>
</dbReference>
<sequence length="282" mass="30619">MRLATLRHQGGTRAAVLGDGSAVLFPDSCLGDILERPTWRREAQELLEGAAENPDNVVAESAWAFAPLITRPGKIVCVGLNYAAHIEEMGHERPEVPTLFAKFADAVAGAKDDIRVPRDGAAKLDYEGELAVIVGSTCLQVDESEAGKAIAGYAIMNDFTQRDRQYATEQWLQGKTLQRASAFGPWMLTAEQFDSSVARVRTWVDGELRQDAPIADLVFSPAALVSYISQFVQLNPGDVISTGTPAGVGHGMNPPVYLQDGQEITIEIEGLGRQRNTIRVNR</sequence>
<protein>
    <submittedName>
        <fullName evidence="3">2-hydroxyhepta-2,4-diene-1,7-dioate isomerase</fullName>
    </submittedName>
</protein>
<evidence type="ECO:0000313" key="3">
    <source>
        <dbReference type="EMBL" id="ALA68306.1"/>
    </source>
</evidence>
<evidence type="ECO:0000256" key="1">
    <source>
        <dbReference type="ARBA" id="ARBA00022723"/>
    </source>
</evidence>
<dbReference type="GO" id="GO:0046872">
    <property type="term" value="F:metal ion binding"/>
    <property type="evidence" value="ECO:0007669"/>
    <property type="project" value="UniProtKB-KW"/>
</dbReference>
<evidence type="ECO:0000313" key="4">
    <source>
        <dbReference type="Proteomes" id="UP000058446"/>
    </source>
</evidence>
<dbReference type="RefSeq" id="WP_053413104.1">
    <property type="nucleotide sequence ID" value="NZ_CP006841.1"/>
</dbReference>
<reference evidence="3 4" key="1">
    <citation type="submission" date="2013-10" db="EMBL/GenBank/DDBJ databases">
        <title>Complete genome sequence of Corynebacterium lactis DSM 45799(T), isolated from raw cow milk.</title>
        <authorList>
            <person name="Ruckert C."/>
            <person name="Albersmeier A."/>
            <person name="Lipski A."/>
            <person name="Kalinowski J."/>
        </authorList>
    </citation>
    <scope>NUCLEOTIDE SEQUENCE [LARGE SCALE GENOMIC DNA]</scope>
    <source>
        <strain evidence="3 4">RW2-5</strain>
    </source>
</reference>
<keyword evidence="3" id="KW-0413">Isomerase</keyword>
<keyword evidence="1" id="KW-0479">Metal-binding</keyword>
<dbReference type="PANTHER" id="PTHR11820:SF112">
    <property type="entry name" value="FUMARYLACETOACETATE HYDROLASE FAMILY PROTEIN (AFU_ORTHOLOGUE AFUA_1G02370)-RELATED"/>
    <property type="match status" value="1"/>
</dbReference>
<dbReference type="FunFam" id="3.90.850.10:FF:000002">
    <property type="entry name" value="2-hydroxyhepta-2,4-diene-1,7-dioate isomerase"/>
    <property type="match status" value="1"/>
</dbReference>
<dbReference type="InterPro" id="IPR036663">
    <property type="entry name" value="Fumarylacetoacetase_C_sf"/>
</dbReference>
<gene>
    <name evidence="3" type="ORF">CLAC_12195</name>
</gene>
<dbReference type="OrthoDB" id="9805307at2"/>
<dbReference type="KEGG" id="clw:CLAC_12195"/>
<dbReference type="SUPFAM" id="SSF56529">
    <property type="entry name" value="FAH"/>
    <property type="match status" value="1"/>
</dbReference>
<organism evidence="3 4">
    <name type="scientific">Corynebacterium lactis RW2-5</name>
    <dbReference type="NCBI Taxonomy" id="1408189"/>
    <lineage>
        <taxon>Bacteria</taxon>
        <taxon>Bacillati</taxon>
        <taxon>Actinomycetota</taxon>
        <taxon>Actinomycetes</taxon>
        <taxon>Mycobacteriales</taxon>
        <taxon>Corynebacteriaceae</taxon>
        <taxon>Corynebacterium</taxon>
    </lineage>
</organism>